<gene>
    <name evidence="1" type="ORF">GCM10007390_27690</name>
</gene>
<organism evidence="1 2">
    <name type="scientific">Persicitalea jodogahamensis</name>
    <dbReference type="NCBI Taxonomy" id="402147"/>
    <lineage>
        <taxon>Bacteria</taxon>
        <taxon>Pseudomonadati</taxon>
        <taxon>Bacteroidota</taxon>
        <taxon>Cytophagia</taxon>
        <taxon>Cytophagales</taxon>
        <taxon>Spirosomataceae</taxon>
        <taxon>Persicitalea</taxon>
    </lineage>
</organism>
<protein>
    <submittedName>
        <fullName evidence="1">Uncharacterized protein</fullName>
    </submittedName>
</protein>
<dbReference type="AlphaFoldDB" id="A0A8J3D2U0"/>
<sequence>MKTMNLKDLLHHATTQLRDLSPLDQPDFRLEQAVYRKDEKVWEIVISYLVENNNKISSPFSPLTQQPPYQRVFKKVIMDENGQVAEFLMYDMAG</sequence>
<accession>A0A8J3D2U0</accession>
<dbReference type="Proteomes" id="UP000598271">
    <property type="component" value="Unassembled WGS sequence"/>
</dbReference>
<reference evidence="1 2" key="1">
    <citation type="journal article" date="2014" name="Int. J. Syst. Evol. Microbiol.">
        <title>Complete genome sequence of Corynebacterium casei LMG S-19264T (=DSM 44701T), isolated from a smear-ripened cheese.</title>
        <authorList>
            <consortium name="US DOE Joint Genome Institute (JGI-PGF)"/>
            <person name="Walter F."/>
            <person name="Albersmeier A."/>
            <person name="Kalinowski J."/>
            <person name="Ruckert C."/>
        </authorList>
    </citation>
    <scope>NUCLEOTIDE SEQUENCE [LARGE SCALE GENOMIC DNA]</scope>
    <source>
        <strain evidence="1 2">KCTC 12866</strain>
    </source>
</reference>
<keyword evidence="2" id="KW-1185">Reference proteome</keyword>
<evidence type="ECO:0000313" key="1">
    <source>
        <dbReference type="EMBL" id="GHB72107.1"/>
    </source>
</evidence>
<dbReference type="EMBL" id="BMXF01000002">
    <property type="protein sequence ID" value="GHB72107.1"/>
    <property type="molecule type" value="Genomic_DNA"/>
</dbReference>
<comment type="caution">
    <text evidence="1">The sequence shown here is derived from an EMBL/GenBank/DDBJ whole genome shotgun (WGS) entry which is preliminary data.</text>
</comment>
<proteinExistence type="predicted"/>
<evidence type="ECO:0000313" key="2">
    <source>
        <dbReference type="Proteomes" id="UP000598271"/>
    </source>
</evidence>
<name>A0A8J3D2U0_9BACT</name>